<reference evidence="4" key="2">
    <citation type="submission" date="2020-09" db="EMBL/GenBank/DDBJ databases">
        <authorList>
            <person name="Sun Q."/>
            <person name="Zhou Y."/>
        </authorList>
    </citation>
    <scope>NUCLEOTIDE SEQUENCE</scope>
    <source>
        <strain evidence="4">CGMCC 1.15367</strain>
    </source>
</reference>
<evidence type="ECO:0000313" key="4">
    <source>
        <dbReference type="EMBL" id="GGE02838.1"/>
    </source>
</evidence>
<reference evidence="4" key="1">
    <citation type="journal article" date="2014" name="Int. J. Syst. Evol. Microbiol.">
        <title>Complete genome sequence of Corynebacterium casei LMG S-19264T (=DSM 44701T), isolated from a smear-ripened cheese.</title>
        <authorList>
            <consortium name="US DOE Joint Genome Institute (JGI-PGF)"/>
            <person name="Walter F."/>
            <person name="Albersmeier A."/>
            <person name="Kalinowski J."/>
            <person name="Ruckert C."/>
        </authorList>
    </citation>
    <scope>NUCLEOTIDE SEQUENCE</scope>
    <source>
        <strain evidence="4">CGMCC 1.15367</strain>
    </source>
</reference>
<evidence type="ECO:0000313" key="5">
    <source>
        <dbReference type="Proteomes" id="UP000644699"/>
    </source>
</evidence>
<gene>
    <name evidence="4" type="ORF">GCM10011390_22140</name>
</gene>
<dbReference type="InterPro" id="IPR000182">
    <property type="entry name" value="GNAT_dom"/>
</dbReference>
<accession>A0A917E5J6</accession>
<evidence type="ECO:0000256" key="2">
    <source>
        <dbReference type="ARBA" id="ARBA00023315"/>
    </source>
</evidence>
<keyword evidence="1" id="KW-0808">Transferase</keyword>
<dbReference type="PANTHER" id="PTHR43877">
    <property type="entry name" value="AMINOALKYLPHOSPHONATE N-ACETYLTRANSFERASE-RELATED-RELATED"/>
    <property type="match status" value="1"/>
</dbReference>
<dbReference type="Gene3D" id="3.40.630.30">
    <property type="match status" value="1"/>
</dbReference>
<keyword evidence="5" id="KW-1185">Reference proteome</keyword>
<dbReference type="RefSeq" id="WP_188908415.1">
    <property type="nucleotide sequence ID" value="NZ_BMIQ01000003.1"/>
</dbReference>
<dbReference type="Proteomes" id="UP000644699">
    <property type="component" value="Unassembled WGS sequence"/>
</dbReference>
<dbReference type="EMBL" id="BMIQ01000003">
    <property type="protein sequence ID" value="GGE02838.1"/>
    <property type="molecule type" value="Genomic_DNA"/>
</dbReference>
<protein>
    <recommendedName>
        <fullName evidence="3">N-acetyltransferase domain-containing protein</fullName>
    </recommendedName>
</protein>
<proteinExistence type="predicted"/>
<evidence type="ECO:0000259" key="3">
    <source>
        <dbReference type="PROSITE" id="PS51186"/>
    </source>
</evidence>
<feature type="domain" description="N-acetyltransferase" evidence="3">
    <location>
        <begin position="29"/>
        <end position="176"/>
    </location>
</feature>
<dbReference type="Pfam" id="PF00583">
    <property type="entry name" value="Acetyltransf_1"/>
    <property type="match status" value="1"/>
</dbReference>
<dbReference type="PANTHER" id="PTHR43877:SF1">
    <property type="entry name" value="ACETYLTRANSFERASE"/>
    <property type="match status" value="1"/>
</dbReference>
<comment type="caution">
    <text evidence="4">The sequence shown here is derived from an EMBL/GenBank/DDBJ whole genome shotgun (WGS) entry which is preliminary data.</text>
</comment>
<evidence type="ECO:0000256" key="1">
    <source>
        <dbReference type="ARBA" id="ARBA00022679"/>
    </source>
</evidence>
<dbReference type="InterPro" id="IPR016181">
    <property type="entry name" value="Acyl_CoA_acyltransferase"/>
</dbReference>
<dbReference type="InterPro" id="IPR050832">
    <property type="entry name" value="Bact_Acetyltransf"/>
</dbReference>
<dbReference type="GO" id="GO:0016747">
    <property type="term" value="F:acyltransferase activity, transferring groups other than amino-acyl groups"/>
    <property type="evidence" value="ECO:0007669"/>
    <property type="project" value="InterPro"/>
</dbReference>
<organism evidence="4 5">
    <name type="scientific">Aureimonas endophytica</name>
    <dbReference type="NCBI Taxonomy" id="2027858"/>
    <lineage>
        <taxon>Bacteria</taxon>
        <taxon>Pseudomonadati</taxon>
        <taxon>Pseudomonadota</taxon>
        <taxon>Alphaproteobacteria</taxon>
        <taxon>Hyphomicrobiales</taxon>
        <taxon>Aurantimonadaceae</taxon>
        <taxon>Aureimonas</taxon>
    </lineage>
</organism>
<dbReference type="AlphaFoldDB" id="A0A917E5J6"/>
<dbReference type="CDD" id="cd04301">
    <property type="entry name" value="NAT_SF"/>
    <property type="match status" value="1"/>
</dbReference>
<keyword evidence="2" id="KW-0012">Acyltransferase</keyword>
<dbReference type="PROSITE" id="PS51186">
    <property type="entry name" value="GNAT"/>
    <property type="match status" value="1"/>
</dbReference>
<name>A0A917E5J6_9HYPH</name>
<sequence>MTASRLSGGIVIRPARSADAPALGKLGALLVRIHHEFDPDRFFGTTPRTEASYAGYLASQLERDDVLVLAAETRGVVVGYTYSGIEGPDYMALRGPAGVIYDLVVDPARRREGIGRMLMEATLAELETRGAPRIVLSTAARNGTAQRLFAACGFRQTMIEMTWEVDRGTGDAKPDPSENK</sequence>
<dbReference type="SUPFAM" id="SSF55729">
    <property type="entry name" value="Acyl-CoA N-acyltransferases (Nat)"/>
    <property type="match status" value="1"/>
</dbReference>